<comment type="caution">
    <text evidence="1">The sequence shown here is derived from an EMBL/GenBank/DDBJ whole genome shotgun (WGS) entry which is preliminary data.</text>
</comment>
<proteinExistence type="predicted"/>
<dbReference type="EMBL" id="JACXYZ010000001">
    <property type="protein sequence ID" value="MBD3924707.1"/>
    <property type="molecule type" value="Genomic_DNA"/>
</dbReference>
<organism evidence="1 2">
    <name type="scientific">Nocardioides cavernae</name>
    <dbReference type="NCBI Taxonomy" id="1921566"/>
    <lineage>
        <taxon>Bacteria</taxon>
        <taxon>Bacillati</taxon>
        <taxon>Actinomycetota</taxon>
        <taxon>Actinomycetes</taxon>
        <taxon>Propionibacteriales</taxon>
        <taxon>Nocardioidaceae</taxon>
        <taxon>Nocardioides</taxon>
    </lineage>
</organism>
<evidence type="ECO:0000313" key="2">
    <source>
        <dbReference type="Proteomes" id="UP000618818"/>
    </source>
</evidence>
<evidence type="ECO:0008006" key="3">
    <source>
        <dbReference type="Google" id="ProtNLM"/>
    </source>
</evidence>
<evidence type="ECO:0000313" key="1">
    <source>
        <dbReference type="EMBL" id="MBD3924707.1"/>
    </source>
</evidence>
<name>A0ABR8N989_9ACTN</name>
<reference evidence="1 2" key="1">
    <citation type="submission" date="2020-09" db="EMBL/GenBank/DDBJ databases">
        <title>novel species in genus Nocardioides.</title>
        <authorList>
            <person name="Zhang G."/>
        </authorList>
    </citation>
    <scope>NUCLEOTIDE SEQUENCE [LARGE SCALE GENOMIC DNA]</scope>
    <source>
        <strain evidence="1 2">KCTC 39551</strain>
    </source>
</reference>
<sequence>MHVFIRPTQSFLACHVCEGLVFARREVKMTTTGMTFLDLDWLNRSAEGVICIRCGFVHTFMGDAHQFVDPAVVNPQDLPKDPLAQG</sequence>
<dbReference type="RefSeq" id="WP_191194445.1">
    <property type="nucleotide sequence ID" value="NZ_JACXYZ010000001.1"/>
</dbReference>
<protein>
    <recommendedName>
        <fullName evidence="3">DNA-binding protein</fullName>
    </recommendedName>
</protein>
<accession>A0ABR8N989</accession>
<dbReference type="Proteomes" id="UP000618818">
    <property type="component" value="Unassembled WGS sequence"/>
</dbReference>
<keyword evidence="2" id="KW-1185">Reference proteome</keyword>
<gene>
    <name evidence="1" type="ORF">IEZ26_08760</name>
</gene>